<keyword evidence="3" id="KW-1133">Transmembrane helix</keyword>
<evidence type="ECO:0000313" key="4">
    <source>
        <dbReference type="EMBL" id="AXH48802.1"/>
    </source>
</evidence>
<feature type="compositionally biased region" description="Gly residues" evidence="2">
    <location>
        <begin position="83"/>
        <end position="96"/>
    </location>
</feature>
<dbReference type="InterPro" id="IPR016024">
    <property type="entry name" value="ARM-type_fold"/>
</dbReference>
<dbReference type="RefSeq" id="YP_010061814.1">
    <property type="nucleotide sequence ID" value="NC_054787.1"/>
</dbReference>
<accession>A0A345L0K0</accession>
<reference evidence="5" key="1">
    <citation type="submission" date="2018-06" db="EMBL/GenBank/DDBJ databases">
        <authorList>
            <person name="Zhirakovskaya E."/>
        </authorList>
    </citation>
    <scope>NUCLEOTIDE SEQUENCE [LARGE SCALE GENOMIC DNA]</scope>
</reference>
<dbReference type="KEGG" id="vg:64871441"/>
<protein>
    <submittedName>
        <fullName evidence="4">Tape measure protein</fullName>
    </submittedName>
</protein>
<dbReference type="SUPFAM" id="SSF48371">
    <property type="entry name" value="ARM repeat"/>
    <property type="match status" value="1"/>
</dbReference>
<feature type="transmembrane region" description="Helical" evidence="3">
    <location>
        <begin position="310"/>
        <end position="328"/>
    </location>
</feature>
<feature type="transmembrane region" description="Helical" evidence="3">
    <location>
        <begin position="283"/>
        <end position="304"/>
    </location>
</feature>
<sequence length="1004" mass="104313">MAGAGGTEVGRISIRVSPDTDKFRKELKEQLEAIEKSESSDVPVNVEVDTAKALADFRAMMATMRAEGKQGVRVDVNPNRTGGSAGAGRTNGGSGGNDTRDISDIDRAVRDSTASMSRWAASWREARAGISDTGRALRQAVQGTRDYNAGIRETVYQQQLQRPLLNHTYADLKARIEKMREFTGALKQQQQWLRQGDSTLSANAARWKSWMMAVRDTNENATSAVKKFGASFRALRGGGGADGGGGIFSSITKMFGNSGDEAEDAAQKFGSAGKKILGLSRGMWIFTAVVALAAPLVGLIAGLLAGLPSLVAAFGAGIAVVALGMDGIKKAAEVMKPALDGVKAAVSSTFEQGLTPVFEKLGSFMTTITPNLQSVAGGLVEMASGFTDVITQGQGLSQIQNILNQTGAFFTGLTPVIQQGTTAFLTLANAGANSFGTLLAPLQTFATQFNDMVNRITTNGAFEGAMSGLAQVLGSVLNLFTRLMESGVEAMGQLGGPLSTFINGFGDAFIALMPALTSVSSLLGNVLGTALSALAPVITALTPAFTMLANTLGPILTGAITALSPVLTQVAELLGGAITTALQALAPMLPGLIASFGQLANTLVTNLAPYIPQLATAFGQIVGAVLQLAPTIASQLVPAFIQMVPAIMQLVPPIMSLVQSFVQMLPTIIPIVQAVISLAGAFLQVGVTIGGQVLGAIASFIGVIADVTSKISEWVASFANGASQIAAKAAELPGMVKSALGNLMTIGLQAGKDLVQGLINGIGGMISSAVSKAKELASGVAGAVKSFLGIHSPSKLFTEYGQYTAEGYSNGLEKGFQPVIDQARDLAGQVAAAFSSGQDPTGLLAGMNKGELKRMDKVLSFEEKRLENQAKALDYQAKLASDKGEKDRLKAQADAIRQQKEQLSLQSDMLDLTKEYNDASGDANDLNTVLGEAVGKTMGIPVDFAKATAGQFLSDIGIGGNGIISKGLSEGIKYIFQIGSVDEAMSIKDRQESKDALSVVGRSK</sequence>
<feature type="coiled-coil region" evidence="1">
    <location>
        <begin position="879"/>
        <end position="906"/>
    </location>
</feature>
<keyword evidence="3" id="KW-0812">Transmembrane</keyword>
<feature type="region of interest" description="Disordered" evidence="2">
    <location>
        <begin position="74"/>
        <end position="102"/>
    </location>
</feature>
<dbReference type="Gene3D" id="1.25.10.10">
    <property type="entry name" value="Leucine-rich Repeat Variant"/>
    <property type="match status" value="1"/>
</dbReference>
<evidence type="ECO:0000256" key="3">
    <source>
        <dbReference type="SAM" id="Phobius"/>
    </source>
</evidence>
<gene>
    <name evidence="4" type="primary">27</name>
    <name evidence="4" type="ORF">SEA_STEAMY_27</name>
</gene>
<keyword evidence="3" id="KW-0472">Membrane</keyword>
<evidence type="ECO:0000313" key="5">
    <source>
        <dbReference type="Proteomes" id="UP000259157"/>
    </source>
</evidence>
<proteinExistence type="predicted"/>
<keyword evidence="1" id="KW-0175">Coiled coil</keyword>
<dbReference type="InterPro" id="IPR011989">
    <property type="entry name" value="ARM-like"/>
</dbReference>
<dbReference type="Proteomes" id="UP000259157">
    <property type="component" value="Segment"/>
</dbReference>
<keyword evidence="5" id="KW-1185">Reference proteome</keyword>
<organism evidence="4 5">
    <name type="scientific">Mycobacterium phage Steamy</name>
    <dbReference type="NCBI Taxonomy" id="2250309"/>
    <lineage>
        <taxon>Viruses</taxon>
        <taxon>Duplodnaviria</taxon>
        <taxon>Heunggongvirae</taxon>
        <taxon>Uroviricota</taxon>
        <taxon>Caudoviricetes</taxon>
        <taxon>Pharaohvirus</taxon>
        <taxon>Pharaohvirus steamy</taxon>
    </lineage>
</organism>
<evidence type="ECO:0000256" key="2">
    <source>
        <dbReference type="SAM" id="MobiDB-lite"/>
    </source>
</evidence>
<name>A0A345L0K0_9CAUD</name>
<dbReference type="EMBL" id="MH513984">
    <property type="protein sequence ID" value="AXH48802.1"/>
    <property type="molecule type" value="Genomic_DNA"/>
</dbReference>
<dbReference type="GeneID" id="64871441"/>
<evidence type="ECO:0000256" key="1">
    <source>
        <dbReference type="SAM" id="Coils"/>
    </source>
</evidence>